<dbReference type="GeneID" id="104779244"/>
<dbReference type="Pfam" id="PF05699">
    <property type="entry name" value="Dimer_Tnp_hAT"/>
    <property type="match status" value="1"/>
</dbReference>
<keyword evidence="4" id="KW-1185">Reference proteome</keyword>
<sequence length="775" mass="89205">MPPLGVKKKKPSGIIKSQPTGHDKRKKKAKQQAYIKSIAGSMFKYVKKVEKSGESSNRDEEEEHHEDVNNSDQCHLDETENQSEEQEDISDIYDPGNWRNIDQRLRDLLVKNGPAPRFSSGYRYPKDSIGRHFSQAFYTREMVNGEKQDRRWLLFRHEDSGGNLASTGYNDWRNFSRRLKQHEVSHDHVMCMTRWTDLERNLVFRGDNDKLGEANNGNFLGLIEMIAEFDVVMREHIRKVERKEIYSHYLSHKIQNELITMLVMEIKVMIIKKIHESKYFSIILDCTPDISHKEQMTLIIRCVDVSTTSTKIEEFFLTFLIVKDKSGEGLFSSLQDALVELELDIDDVRGQGYDNGANMKGKNKGVQKRLLEVNPRAFFTPCGCHSLNLVLCDIASSSTKDVSFFGIVQRIYNLFASSTNRWDILIEVVGGLTLKSLSQTRWESHVESVKAIRFQAPEIREALLTLTESTDDPGTRSDAESLALSETHGIGGFEFLFGMVIWYDLLSVVNKVSKSLQSENMDIDAAIHQLKGLVSYFKKYRETGFEEEKSKATQIAAEMEIEATFPVNKKRIIRKKKHYDEDREVVSENVILTLEERFRIDYFNILIDQALVSLESRYEQTFGFLFDLKKLKLSNDDTLKTSCVNLEAALRNDMVSDIVGEELLLERQVLREVIPKEVQKPIEVLDFLKRMQGCYPNTEIAYRILLTIPVSVATAERSFSKLKLIKNYLRSTVSQERLNGLALLSIETSMVEKLDYVTLMNDFANKSISRAKFRD</sequence>
<feature type="domain" description="HAT C-terminal dimerisation" evidence="2">
    <location>
        <begin position="672"/>
        <end position="748"/>
    </location>
</feature>
<feature type="region of interest" description="Disordered" evidence="1">
    <location>
        <begin position="48"/>
        <end position="96"/>
    </location>
</feature>
<evidence type="ECO:0000313" key="4">
    <source>
        <dbReference type="Proteomes" id="UP000694864"/>
    </source>
</evidence>
<reference evidence="5" key="2">
    <citation type="submission" date="2025-08" db="UniProtKB">
        <authorList>
            <consortium name="RefSeq"/>
        </authorList>
    </citation>
    <scope>IDENTIFICATION</scope>
    <source>
        <tissue evidence="5">Leaf</tissue>
    </source>
</reference>
<feature type="domain" description="DUF4371" evidence="3">
    <location>
        <begin position="198"/>
        <end position="364"/>
    </location>
</feature>
<feature type="compositionally biased region" description="Basic residues" evidence="1">
    <location>
        <begin position="1"/>
        <end position="11"/>
    </location>
</feature>
<dbReference type="InterPro" id="IPR025398">
    <property type="entry name" value="DUF4371"/>
</dbReference>
<feature type="compositionally biased region" description="Basic and acidic residues" evidence="1">
    <location>
        <begin position="48"/>
        <end position="58"/>
    </location>
</feature>
<evidence type="ECO:0000313" key="5">
    <source>
        <dbReference type="RefSeq" id="XP_010501913.1"/>
    </source>
</evidence>
<proteinExistence type="predicted"/>
<dbReference type="Pfam" id="PF14291">
    <property type="entry name" value="DUF4371"/>
    <property type="match status" value="1"/>
</dbReference>
<evidence type="ECO:0000259" key="2">
    <source>
        <dbReference type="Pfam" id="PF05699"/>
    </source>
</evidence>
<dbReference type="InterPro" id="IPR008906">
    <property type="entry name" value="HATC_C_dom"/>
</dbReference>
<dbReference type="PANTHER" id="PTHR45749">
    <property type="match status" value="1"/>
</dbReference>
<dbReference type="RefSeq" id="XP_010501913.1">
    <property type="nucleotide sequence ID" value="XM_010503611.1"/>
</dbReference>
<feature type="compositionally biased region" description="Acidic residues" evidence="1">
    <location>
        <begin position="79"/>
        <end position="91"/>
    </location>
</feature>
<protein>
    <submittedName>
        <fullName evidence="5">Zinc finger MYM-type protein 1-like</fullName>
    </submittedName>
</protein>
<dbReference type="SUPFAM" id="SSF53098">
    <property type="entry name" value="Ribonuclease H-like"/>
    <property type="match status" value="1"/>
</dbReference>
<dbReference type="InterPro" id="IPR012337">
    <property type="entry name" value="RNaseH-like_sf"/>
</dbReference>
<organism evidence="4 5">
    <name type="scientific">Camelina sativa</name>
    <name type="common">False flax</name>
    <name type="synonym">Myagrum sativum</name>
    <dbReference type="NCBI Taxonomy" id="90675"/>
    <lineage>
        <taxon>Eukaryota</taxon>
        <taxon>Viridiplantae</taxon>
        <taxon>Streptophyta</taxon>
        <taxon>Embryophyta</taxon>
        <taxon>Tracheophyta</taxon>
        <taxon>Spermatophyta</taxon>
        <taxon>Magnoliopsida</taxon>
        <taxon>eudicotyledons</taxon>
        <taxon>Gunneridae</taxon>
        <taxon>Pentapetalae</taxon>
        <taxon>rosids</taxon>
        <taxon>malvids</taxon>
        <taxon>Brassicales</taxon>
        <taxon>Brassicaceae</taxon>
        <taxon>Camelineae</taxon>
        <taxon>Camelina</taxon>
    </lineage>
</organism>
<reference evidence="4" key="1">
    <citation type="journal article" date="2014" name="Nat. Commun.">
        <title>The emerging biofuel crop Camelina sativa retains a highly undifferentiated hexaploid genome structure.</title>
        <authorList>
            <person name="Kagale S."/>
            <person name="Koh C."/>
            <person name="Nixon J."/>
            <person name="Bollina V."/>
            <person name="Clarke W.E."/>
            <person name="Tuteja R."/>
            <person name="Spillane C."/>
            <person name="Robinson S.J."/>
            <person name="Links M.G."/>
            <person name="Clarke C."/>
            <person name="Higgins E.E."/>
            <person name="Huebert T."/>
            <person name="Sharpe A.G."/>
            <person name="Parkin I.A."/>
        </authorList>
    </citation>
    <scope>NUCLEOTIDE SEQUENCE [LARGE SCALE GENOMIC DNA]</scope>
    <source>
        <strain evidence="4">cv. DH55</strain>
    </source>
</reference>
<feature type="region of interest" description="Disordered" evidence="1">
    <location>
        <begin position="1"/>
        <end position="33"/>
    </location>
</feature>
<accession>A0ABM0YJF9</accession>
<evidence type="ECO:0000259" key="3">
    <source>
        <dbReference type="Pfam" id="PF14291"/>
    </source>
</evidence>
<evidence type="ECO:0000256" key="1">
    <source>
        <dbReference type="SAM" id="MobiDB-lite"/>
    </source>
</evidence>
<name>A0ABM0YJF9_CAMSA</name>
<dbReference type="PANTHER" id="PTHR45749:SF35">
    <property type="entry name" value="AC-LIKE TRANSPOSASE-RELATED"/>
    <property type="match status" value="1"/>
</dbReference>
<gene>
    <name evidence="5" type="primary">LOC104779244</name>
</gene>
<dbReference type="Proteomes" id="UP000694864">
    <property type="component" value="Chromosome 3"/>
</dbReference>